<dbReference type="AlphaFoldDB" id="A0A9D2PUE8"/>
<evidence type="ECO:0000313" key="3">
    <source>
        <dbReference type="Proteomes" id="UP000823863"/>
    </source>
</evidence>
<dbReference type="SUPFAM" id="SSF54211">
    <property type="entry name" value="Ribosomal protein S5 domain 2-like"/>
    <property type="match status" value="1"/>
</dbReference>
<gene>
    <name evidence="2" type="ORF">H9931_07795</name>
</gene>
<reference evidence="2" key="1">
    <citation type="journal article" date="2021" name="PeerJ">
        <title>Extensive microbial diversity within the chicken gut microbiome revealed by metagenomics and culture.</title>
        <authorList>
            <person name="Gilroy R."/>
            <person name="Ravi A."/>
            <person name="Getino M."/>
            <person name="Pursley I."/>
            <person name="Horton D.L."/>
            <person name="Alikhan N.F."/>
            <person name="Baker D."/>
            <person name="Gharbi K."/>
            <person name="Hall N."/>
            <person name="Watson M."/>
            <person name="Adriaenssens E.M."/>
            <person name="Foster-Nyarko E."/>
            <person name="Jarju S."/>
            <person name="Secka A."/>
            <person name="Antonio M."/>
            <person name="Oren A."/>
            <person name="Chaudhuri R.R."/>
            <person name="La Ragione R."/>
            <person name="Hildebrand F."/>
            <person name="Pallen M.J."/>
        </authorList>
    </citation>
    <scope>NUCLEOTIDE SEQUENCE</scope>
    <source>
        <strain evidence="2">CHK198-12963</strain>
    </source>
</reference>
<sequence>SGSISTTIKDYIINYQDLQGIGMTEKLALPTLIALCSIALNKPAISSLVVLGEISIAGTMIKVDELANSLQVCLDSGAKKVLLPITSAADLGTVPAELIGCFNLIFYQSAEDAVYKALGVE</sequence>
<feature type="domain" description="Lon proteolytic" evidence="1">
    <location>
        <begin position="32"/>
        <end position="118"/>
    </location>
</feature>
<dbReference type="InterPro" id="IPR020568">
    <property type="entry name" value="Ribosomal_Su5_D2-typ_SF"/>
</dbReference>
<dbReference type="EMBL" id="DWWB01000043">
    <property type="protein sequence ID" value="HJC66604.1"/>
    <property type="molecule type" value="Genomic_DNA"/>
</dbReference>
<dbReference type="GO" id="GO:0004176">
    <property type="term" value="F:ATP-dependent peptidase activity"/>
    <property type="evidence" value="ECO:0007669"/>
    <property type="project" value="InterPro"/>
</dbReference>
<evidence type="ECO:0000313" key="2">
    <source>
        <dbReference type="EMBL" id="HJC66604.1"/>
    </source>
</evidence>
<dbReference type="InterPro" id="IPR008269">
    <property type="entry name" value="Lon_proteolytic"/>
</dbReference>
<dbReference type="GO" id="GO:0006508">
    <property type="term" value="P:proteolysis"/>
    <property type="evidence" value="ECO:0007669"/>
    <property type="project" value="UniProtKB-KW"/>
</dbReference>
<dbReference type="InterPro" id="IPR014721">
    <property type="entry name" value="Ribsml_uS5_D2-typ_fold_subgr"/>
</dbReference>
<proteinExistence type="predicted"/>
<comment type="caution">
    <text evidence="2">The sequence shown here is derived from an EMBL/GenBank/DDBJ whole genome shotgun (WGS) entry which is preliminary data.</text>
</comment>
<dbReference type="GO" id="GO:0004252">
    <property type="term" value="F:serine-type endopeptidase activity"/>
    <property type="evidence" value="ECO:0007669"/>
    <property type="project" value="InterPro"/>
</dbReference>
<reference evidence="2" key="2">
    <citation type="submission" date="2021-04" db="EMBL/GenBank/DDBJ databases">
        <authorList>
            <person name="Gilroy R."/>
        </authorList>
    </citation>
    <scope>NUCLEOTIDE SEQUENCE</scope>
    <source>
        <strain evidence="2">CHK198-12963</strain>
    </source>
</reference>
<protein>
    <submittedName>
        <fullName evidence="2">ATP-dependent Lon protease</fullName>
    </submittedName>
</protein>
<name>A0A9D2PUE8_9FIRM</name>
<dbReference type="Gene3D" id="3.30.230.10">
    <property type="match status" value="1"/>
</dbReference>
<dbReference type="Pfam" id="PF05362">
    <property type="entry name" value="Lon_C"/>
    <property type="match status" value="1"/>
</dbReference>
<evidence type="ECO:0000259" key="1">
    <source>
        <dbReference type="Pfam" id="PF05362"/>
    </source>
</evidence>
<feature type="non-terminal residue" evidence="2">
    <location>
        <position position="1"/>
    </location>
</feature>
<organism evidence="2 3">
    <name type="scientific">Candidatus Enterocloster excrementigallinarum</name>
    <dbReference type="NCBI Taxonomy" id="2838558"/>
    <lineage>
        <taxon>Bacteria</taxon>
        <taxon>Bacillati</taxon>
        <taxon>Bacillota</taxon>
        <taxon>Clostridia</taxon>
        <taxon>Lachnospirales</taxon>
        <taxon>Lachnospiraceae</taxon>
        <taxon>Enterocloster</taxon>
    </lineage>
</organism>
<accession>A0A9D2PUE8</accession>
<dbReference type="Proteomes" id="UP000823863">
    <property type="component" value="Unassembled WGS sequence"/>
</dbReference>
<keyword evidence="2" id="KW-0645">Protease</keyword>
<keyword evidence="2" id="KW-0378">Hydrolase</keyword>